<dbReference type="Proteomes" id="UP001623600">
    <property type="component" value="Unassembled WGS sequence"/>
</dbReference>
<proteinExistence type="predicted"/>
<dbReference type="InterPro" id="IPR014592">
    <property type="entry name" value="P-loop_UCP034888"/>
</dbReference>
<dbReference type="InterPro" id="IPR027417">
    <property type="entry name" value="P-loop_NTPase"/>
</dbReference>
<evidence type="ECO:0000259" key="2">
    <source>
        <dbReference type="Pfam" id="PF13304"/>
    </source>
</evidence>
<evidence type="ECO:0000313" key="4">
    <source>
        <dbReference type="Proteomes" id="UP001623600"/>
    </source>
</evidence>
<sequence length="352" mass="39751">MITNIKISGFKCFDNCLLNINNLNLFTGMNSSGKSSAIQAILLTYQSVRNDKNTNLLNGEYIKLGKFNDIKNYITGSKNIDLEITFDNSKNAKIQLFINEENEMCIDIEEDSKEILDNEDLIYISADRTGVQDVYNINTVDNERIGIHCEYAFGYLSKNGISTGLDEDFVKDIDYGKSLGNQVDYWLEYILGYSIQAEEIVDTDFIKVMYRKSSSAKMFRPRHVGTGVSYVASIIIATLSCKKDSIIIIENPEIHLHPAAQSKLIEFFAFLASKGIQVIIETHSDHIFNGMRKSIKRGEITPENSQVYFFKQDEKGICNPVNIEINKTGAIGNQQNGLFDQFDDDLDELLGL</sequence>
<organism evidence="3 4">
    <name type="scientific">Candidatus Clostridium helianthi</name>
    <dbReference type="NCBI Taxonomy" id="3381660"/>
    <lineage>
        <taxon>Bacteria</taxon>
        <taxon>Bacillati</taxon>
        <taxon>Bacillota</taxon>
        <taxon>Clostridia</taxon>
        <taxon>Eubacteriales</taxon>
        <taxon>Clostridiaceae</taxon>
        <taxon>Clostridium</taxon>
    </lineage>
</organism>
<keyword evidence="4" id="KW-1185">Reference proteome</keyword>
<reference evidence="3 4" key="1">
    <citation type="submission" date="2024-11" db="EMBL/GenBank/DDBJ databases">
        <authorList>
            <person name="Heng Y.C."/>
            <person name="Lim A.C.H."/>
            <person name="Lee J.K.Y."/>
            <person name="Kittelmann S."/>
        </authorList>
    </citation>
    <scope>NUCLEOTIDE SEQUENCE [LARGE SCALE GENOMIC DNA]</scope>
    <source>
        <strain evidence="3 4">WILCCON 0112</strain>
    </source>
</reference>
<protein>
    <submittedName>
        <fullName evidence="3">DUF3696 domain-containing protein</fullName>
    </submittedName>
</protein>
<dbReference type="PANTHER" id="PTHR43581">
    <property type="entry name" value="ATP/GTP PHOSPHATASE"/>
    <property type="match status" value="1"/>
</dbReference>
<dbReference type="InterPro" id="IPR051396">
    <property type="entry name" value="Bact_Antivir_Def_Nuclease"/>
</dbReference>
<accession>A0ABW8S4E4</accession>
<comment type="caution">
    <text evidence="3">The sequence shown here is derived from an EMBL/GenBank/DDBJ whole genome shotgun (WGS) entry which is preliminary data.</text>
</comment>
<name>A0ABW8S4E4_9CLOT</name>
<dbReference type="InterPro" id="IPR022532">
    <property type="entry name" value="DUF3696"/>
</dbReference>
<dbReference type="PANTHER" id="PTHR43581:SF2">
    <property type="entry name" value="EXCINUCLEASE ATPASE SUBUNIT"/>
    <property type="match status" value="1"/>
</dbReference>
<dbReference type="PIRSF" id="PIRSF034888">
    <property type="entry name" value="P-loop_UCP034888"/>
    <property type="match status" value="1"/>
</dbReference>
<dbReference type="SUPFAM" id="SSF52540">
    <property type="entry name" value="P-loop containing nucleoside triphosphate hydrolases"/>
    <property type="match status" value="1"/>
</dbReference>
<feature type="domain" description="ATPase AAA-type core" evidence="2">
    <location>
        <begin position="23"/>
        <end position="287"/>
    </location>
</feature>
<dbReference type="EMBL" id="JBJIAB010000012">
    <property type="protein sequence ID" value="MFL0165711.1"/>
    <property type="molecule type" value="Genomic_DNA"/>
</dbReference>
<dbReference type="InterPro" id="IPR003959">
    <property type="entry name" value="ATPase_AAA_core"/>
</dbReference>
<dbReference type="RefSeq" id="WP_406761287.1">
    <property type="nucleotide sequence ID" value="NZ_JBJIAB010000012.1"/>
</dbReference>
<feature type="domain" description="DUF3696" evidence="1">
    <location>
        <begin position="300"/>
        <end position="349"/>
    </location>
</feature>
<gene>
    <name evidence="3" type="ORF">ACJDTP_11590</name>
</gene>
<dbReference type="Pfam" id="PF12476">
    <property type="entry name" value="DUF3696"/>
    <property type="match status" value="1"/>
</dbReference>
<dbReference type="Pfam" id="PF13304">
    <property type="entry name" value="AAA_21"/>
    <property type="match status" value="1"/>
</dbReference>
<dbReference type="Gene3D" id="3.40.50.300">
    <property type="entry name" value="P-loop containing nucleotide triphosphate hydrolases"/>
    <property type="match status" value="2"/>
</dbReference>
<evidence type="ECO:0000313" key="3">
    <source>
        <dbReference type="EMBL" id="MFL0165711.1"/>
    </source>
</evidence>
<evidence type="ECO:0000259" key="1">
    <source>
        <dbReference type="Pfam" id="PF12476"/>
    </source>
</evidence>